<keyword evidence="2" id="KW-1185">Reference proteome</keyword>
<dbReference type="EMBL" id="JROU02002039">
    <property type="protein sequence ID" value="OEH74431.1"/>
    <property type="molecule type" value="Genomic_DNA"/>
</dbReference>
<gene>
    <name evidence="1" type="ORF">cyc_06412</name>
</gene>
<reference evidence="1 2" key="1">
    <citation type="journal article" date="2016" name="BMC Genomics">
        <title>Comparative genomics reveals Cyclospora cayetanensis possesses coccidia-like metabolism and invasion components but unique surface antigens.</title>
        <authorList>
            <person name="Liu S."/>
            <person name="Wang L."/>
            <person name="Zheng H."/>
            <person name="Xu Z."/>
            <person name="Roellig D.M."/>
            <person name="Li N."/>
            <person name="Frace M.A."/>
            <person name="Tang K."/>
            <person name="Arrowood M.J."/>
            <person name="Moss D.M."/>
            <person name="Zhang L."/>
            <person name="Feng Y."/>
            <person name="Xiao L."/>
        </authorList>
    </citation>
    <scope>NUCLEOTIDE SEQUENCE [LARGE SCALE GENOMIC DNA]</scope>
    <source>
        <strain evidence="1 2">CHN_HEN01</strain>
    </source>
</reference>
<proteinExistence type="predicted"/>
<sequence>MGRPTEKKLGGFHRGPFALRGKCRLYTGQQLVKRRGGVRKEEHLAYDTSRQVASRHRITMHRQTVLCKKETVGPVFYM</sequence>
<dbReference type="Proteomes" id="UP000095192">
    <property type="component" value="Unassembled WGS sequence"/>
</dbReference>
<evidence type="ECO:0000313" key="1">
    <source>
        <dbReference type="EMBL" id="OEH74431.1"/>
    </source>
</evidence>
<comment type="caution">
    <text evidence="1">The sequence shown here is derived from an EMBL/GenBank/DDBJ whole genome shotgun (WGS) entry which is preliminary data.</text>
</comment>
<organism evidence="1 2">
    <name type="scientific">Cyclospora cayetanensis</name>
    <dbReference type="NCBI Taxonomy" id="88456"/>
    <lineage>
        <taxon>Eukaryota</taxon>
        <taxon>Sar</taxon>
        <taxon>Alveolata</taxon>
        <taxon>Apicomplexa</taxon>
        <taxon>Conoidasida</taxon>
        <taxon>Coccidia</taxon>
        <taxon>Eucoccidiorida</taxon>
        <taxon>Eimeriorina</taxon>
        <taxon>Eimeriidae</taxon>
        <taxon>Cyclospora</taxon>
    </lineage>
</organism>
<dbReference type="InParanoid" id="A0A1D3CTB1"/>
<accession>A0A1D3CTB1</accession>
<protein>
    <submittedName>
        <fullName evidence="1">Uncharacterized protein</fullName>
    </submittedName>
</protein>
<name>A0A1D3CTB1_9EIME</name>
<evidence type="ECO:0000313" key="2">
    <source>
        <dbReference type="Proteomes" id="UP000095192"/>
    </source>
</evidence>
<dbReference type="VEuPathDB" id="ToxoDB:cyc_06412"/>
<dbReference type="AlphaFoldDB" id="A0A1D3CTB1"/>